<dbReference type="EMBL" id="LR796188">
    <property type="protein sequence ID" value="CAB4125569.1"/>
    <property type="molecule type" value="Genomic_DNA"/>
</dbReference>
<proteinExistence type="predicted"/>
<organism evidence="1">
    <name type="scientific">uncultured Caudovirales phage</name>
    <dbReference type="NCBI Taxonomy" id="2100421"/>
    <lineage>
        <taxon>Viruses</taxon>
        <taxon>Duplodnaviria</taxon>
        <taxon>Heunggongvirae</taxon>
        <taxon>Uroviricota</taxon>
        <taxon>Caudoviricetes</taxon>
        <taxon>Peduoviridae</taxon>
        <taxon>Maltschvirus</taxon>
        <taxon>Maltschvirus maltsch</taxon>
    </lineage>
</organism>
<accession>A0A6J5L0F7</accession>
<name>A0A6J5L0F7_9CAUD</name>
<evidence type="ECO:0008006" key="2">
    <source>
        <dbReference type="Google" id="ProtNLM"/>
    </source>
</evidence>
<sequence length="55" mass="6304">MNKQELFEQIDELYQSFVANHNGTTKKSQANARKSIGEVKKLITDYRKVSTAESK</sequence>
<reference evidence="1" key="1">
    <citation type="submission" date="2020-04" db="EMBL/GenBank/DDBJ databases">
        <authorList>
            <person name="Chiriac C."/>
            <person name="Salcher M."/>
            <person name="Ghai R."/>
            <person name="Kavagutti S V."/>
        </authorList>
    </citation>
    <scope>NUCLEOTIDE SEQUENCE</scope>
</reference>
<protein>
    <recommendedName>
        <fullName evidence="2">Histone H1-like protein Hc1</fullName>
    </recommendedName>
</protein>
<evidence type="ECO:0000313" key="1">
    <source>
        <dbReference type="EMBL" id="CAB4125569.1"/>
    </source>
</evidence>
<gene>
    <name evidence="1" type="ORF">UFOVP54_172</name>
</gene>